<dbReference type="AlphaFoldDB" id="A0A166N923"/>
<dbReference type="PROSITE" id="PS00108">
    <property type="entry name" value="PROTEIN_KINASE_ST"/>
    <property type="match status" value="1"/>
</dbReference>
<evidence type="ECO:0000259" key="1">
    <source>
        <dbReference type="PROSITE" id="PS50011"/>
    </source>
</evidence>
<dbReference type="InterPro" id="IPR051681">
    <property type="entry name" value="Ser/Thr_Kinases-Pseudokinases"/>
</dbReference>
<feature type="domain" description="Protein kinase" evidence="1">
    <location>
        <begin position="18"/>
        <end position="311"/>
    </location>
</feature>
<keyword evidence="2" id="KW-0418">Kinase</keyword>
<keyword evidence="2" id="KW-0808">Transferase</keyword>
<organism evidence="2 3">
    <name type="scientific">Exidia glandulosa HHB12029</name>
    <dbReference type="NCBI Taxonomy" id="1314781"/>
    <lineage>
        <taxon>Eukaryota</taxon>
        <taxon>Fungi</taxon>
        <taxon>Dikarya</taxon>
        <taxon>Basidiomycota</taxon>
        <taxon>Agaricomycotina</taxon>
        <taxon>Agaricomycetes</taxon>
        <taxon>Auriculariales</taxon>
        <taxon>Exidiaceae</taxon>
        <taxon>Exidia</taxon>
    </lineage>
</organism>
<evidence type="ECO:0000313" key="2">
    <source>
        <dbReference type="EMBL" id="KZV78891.1"/>
    </source>
</evidence>
<dbReference type="InterPro" id="IPR008271">
    <property type="entry name" value="Ser/Thr_kinase_AS"/>
</dbReference>
<dbReference type="EMBL" id="KV426732">
    <property type="protein sequence ID" value="KZV78891.1"/>
    <property type="molecule type" value="Genomic_DNA"/>
</dbReference>
<dbReference type="GO" id="GO:0005524">
    <property type="term" value="F:ATP binding"/>
    <property type="evidence" value="ECO:0007669"/>
    <property type="project" value="InterPro"/>
</dbReference>
<dbReference type="OrthoDB" id="122279at2759"/>
<dbReference type="GO" id="GO:0004674">
    <property type="term" value="F:protein serine/threonine kinase activity"/>
    <property type="evidence" value="ECO:0007669"/>
    <property type="project" value="TreeGrafter"/>
</dbReference>
<evidence type="ECO:0000313" key="3">
    <source>
        <dbReference type="Proteomes" id="UP000077266"/>
    </source>
</evidence>
<accession>A0A166N923</accession>
<dbReference type="SMART" id="SM00220">
    <property type="entry name" value="S_TKc"/>
    <property type="match status" value="1"/>
</dbReference>
<dbReference type="Pfam" id="PF07714">
    <property type="entry name" value="PK_Tyr_Ser-Thr"/>
    <property type="match status" value="1"/>
</dbReference>
<protein>
    <submittedName>
        <fullName evidence="2">Kinase-like protein</fullName>
    </submittedName>
</protein>
<dbReference type="InterPro" id="IPR011009">
    <property type="entry name" value="Kinase-like_dom_sf"/>
</dbReference>
<dbReference type="InterPro" id="IPR001245">
    <property type="entry name" value="Ser-Thr/Tyr_kinase_cat_dom"/>
</dbReference>
<dbReference type="SUPFAM" id="SSF56112">
    <property type="entry name" value="Protein kinase-like (PK-like)"/>
    <property type="match status" value="1"/>
</dbReference>
<gene>
    <name evidence="2" type="ORF">EXIGLDRAFT_498152</name>
</gene>
<dbReference type="STRING" id="1314781.A0A166N923"/>
<dbReference type="Proteomes" id="UP000077266">
    <property type="component" value="Unassembled WGS sequence"/>
</dbReference>
<sequence length="434" mass="48108">MAELPMFEGNDISAYIAVDFSNKFTAGGYSDVYQGTWAAAPGRSPLAVAVKMPRYTTRNVKAMRKIIRSINGEISLWGQLSHPNILPLLGLYWRDEPGPLTIPGAVSPWCNGGTIVEYAESARQGCVPGISQSVKDDSFSLLYLEVELLSQVANGVSYLHERNIVHGDLKGCNILVRDGTAQLGDFGYSVVLAQQSSSTSSHLGTHRWFAPESLNSGAHRTREADIWALGCVVMEVRTLDLPWAGRKDTAVPVALAEGRWPYACPQNINGKLWRMVVECWGWDGKFRPTSKELRARLEDLINSLRTIHKAFSSSRDMQPNELTSERPTSIALSLLSFLLAEITRSQTEPDSAWQKFLTLGAVREVTKALNGVGDRYPRKVIRRLARAVASTDRDLAEQITSNLSSGTCLQSPELRYFTISQLKCKHHYEVIAPR</sequence>
<keyword evidence="3" id="KW-1185">Reference proteome</keyword>
<name>A0A166N923_EXIGL</name>
<dbReference type="PROSITE" id="PS50011">
    <property type="entry name" value="PROTEIN_KINASE_DOM"/>
    <property type="match status" value="1"/>
</dbReference>
<reference evidence="2 3" key="1">
    <citation type="journal article" date="2016" name="Mol. Biol. Evol.">
        <title>Comparative Genomics of Early-Diverging Mushroom-Forming Fungi Provides Insights into the Origins of Lignocellulose Decay Capabilities.</title>
        <authorList>
            <person name="Nagy L.G."/>
            <person name="Riley R."/>
            <person name="Tritt A."/>
            <person name="Adam C."/>
            <person name="Daum C."/>
            <person name="Floudas D."/>
            <person name="Sun H."/>
            <person name="Yadav J.S."/>
            <person name="Pangilinan J."/>
            <person name="Larsson K.H."/>
            <person name="Matsuura K."/>
            <person name="Barry K."/>
            <person name="Labutti K."/>
            <person name="Kuo R."/>
            <person name="Ohm R.A."/>
            <person name="Bhattacharya S.S."/>
            <person name="Shirouzu T."/>
            <person name="Yoshinaga Y."/>
            <person name="Martin F.M."/>
            <person name="Grigoriev I.V."/>
            <person name="Hibbett D.S."/>
        </authorList>
    </citation>
    <scope>NUCLEOTIDE SEQUENCE [LARGE SCALE GENOMIC DNA]</scope>
    <source>
        <strain evidence="2 3">HHB12029</strain>
    </source>
</reference>
<dbReference type="InParanoid" id="A0A166N923"/>
<dbReference type="PANTHER" id="PTHR44329">
    <property type="entry name" value="SERINE/THREONINE-PROTEIN KINASE TNNI3K-RELATED"/>
    <property type="match status" value="1"/>
</dbReference>
<dbReference type="InterPro" id="IPR000719">
    <property type="entry name" value="Prot_kinase_dom"/>
</dbReference>
<dbReference type="Gene3D" id="3.30.200.20">
    <property type="entry name" value="Phosphorylase Kinase, domain 1"/>
    <property type="match status" value="1"/>
</dbReference>
<dbReference type="Gene3D" id="1.10.510.10">
    <property type="entry name" value="Transferase(Phosphotransferase) domain 1"/>
    <property type="match status" value="1"/>
</dbReference>
<proteinExistence type="predicted"/>